<keyword evidence="2" id="KW-0812">Transmembrane</keyword>
<feature type="region of interest" description="Disordered" evidence="1">
    <location>
        <begin position="323"/>
        <end position="357"/>
    </location>
</feature>
<dbReference type="Proteomes" id="UP000177707">
    <property type="component" value="Unassembled WGS sequence"/>
</dbReference>
<keyword evidence="2" id="KW-0472">Membrane</keyword>
<feature type="compositionally biased region" description="Pro residues" evidence="1">
    <location>
        <begin position="611"/>
        <end position="627"/>
    </location>
</feature>
<sequence length="1365" mass="150989">MEPILEGASPIREAIESKSRELGVQITFDIENKTAEEKENIYRETLKFLESLNDEEKTKLAEVAGEMMAINIEGIEDLEYLTVKVRPGAEETMPTPVPAPAPTPASTSEIEVKPKEQNGNGKTDSHIALDAMKIVNEYMGGGVNEARTPNFTALNIDQKNSVYNLVIGLPKLLSYNPKASDWLRGKLFLAGEPGVSYENGQLKIGPGATANGVVNFIKGQISNPSPDIAPTPTPTPTPPILEPITVESEVVLGDTKEPEKEPVYDVPLMQASAGDMVMGEPGWGGPLKIMSKSIDPSNPHFYLGDDSEPRKFLIRGEDINRYRATRKKQTSVEGSQPAPPTPEPVPIPSGTESQEDNPVDVLKKMGFEVDFPARRNRTTHTYEEIEGDPNWAKNVVEALKILGVSSSDQIEINRIIVGSDTIFYSSSNFNSQKRLFVSADLDPQELANFIKFAVDKFKETNSTVGFYMYEDQKKLNQENSEPALTPEPTQPFVPVVQEKINKQPSNWAELNNLLGDLGIELELNEEHLAKFEGKNTAEEKYKEIKEAIASFPNKNVLKEKFNTIRLVYPEFLKNNPKISIRDNILYMDLGISKQEITDFLNNTFGSDVAPAPTPTPTPTPEPVPTTPEPIAVTPEKSLDEEWLEFVKLRDDLAKTEALKRNYSGDTGISVEDLKAKYISDKEKIASLTRRNAYVRFGFGEGPLTREQETSLNDYLFEELVKKENDVYLNALKEARGERLVDKVWEGAKSLLSTKAVKWYLGLSRKERIACSFVLGTAAGLTFGAGVGAFGVVGYVGKRVLTGSAGIGMGELVNKKKSWSAEEIKRKEDEETEALKNSNFSLEEKSKQLTEIQKKYKKERLKAAAWKVGLTATAGAGTGLLANLAEGAFAGTGGSLTENKLPGRKGFEPVDKPKTSSVFEQKEPIKSDIPEQVQKTTPPEPELPKDPIVPKSVEPVSPEGVEQASATTELFDKPEVFKHTTEAGNSGWGLLKETWENNEQFSKLRSGQKTFVLSTFTNKFMEDPTQYGANADGGLSVGKPIDFSKLFEDQKWAKSVLEKAEQLPDTRIKLIEAQDEKILSWVKAHPNEALNEDKVAEILATKPKVVTLNEEMYGDELGTLGGTPEVPSQETYTEAPETGLSDQELEKIPESVIEAPPEFPKSPELDIPNQIPNDFGGDRVLAGGVAVAGMAAMGAVGGKQREELHKEIGEARARLSQLKNERNPNLERTLRSDLNSAMGVNESASDPNKSFKKGIDDIYGEKSFFGRKKREGVDTDKWKEVDGLLAKELIQYDKGESERTRLSPKTLKTLESKENQKFIKELVHLVRETNGVVTPRENEHPGEFMVRLIDFIVKEQQKLENLKKAA</sequence>
<feature type="region of interest" description="Disordered" evidence="1">
    <location>
        <begin position="893"/>
        <end position="950"/>
    </location>
</feature>
<accession>A0A1G2TZD1</accession>
<dbReference type="STRING" id="1802758.A3A96_03825"/>
<protein>
    <submittedName>
        <fullName evidence="3">Uncharacterized protein</fullName>
    </submittedName>
</protein>
<evidence type="ECO:0000256" key="1">
    <source>
        <dbReference type="SAM" id="MobiDB-lite"/>
    </source>
</evidence>
<feature type="region of interest" description="Disordered" evidence="1">
    <location>
        <begin position="90"/>
        <end position="124"/>
    </location>
</feature>
<gene>
    <name evidence="3" type="ORF">A3A96_03825</name>
</gene>
<keyword evidence="2" id="KW-1133">Transmembrane helix</keyword>
<organism evidence="3 4">
    <name type="scientific">Candidatus Zambryskibacteria bacterium RIFCSPLOWO2_01_FULL_39_39</name>
    <dbReference type="NCBI Taxonomy" id="1802758"/>
    <lineage>
        <taxon>Bacteria</taxon>
        <taxon>Candidatus Zambryskiibacteriota</taxon>
    </lineage>
</organism>
<feature type="compositionally biased region" description="Basic and acidic residues" evidence="1">
    <location>
        <begin position="904"/>
        <end position="928"/>
    </location>
</feature>
<dbReference type="EMBL" id="MHWB01000003">
    <property type="protein sequence ID" value="OHB02533.1"/>
    <property type="molecule type" value="Genomic_DNA"/>
</dbReference>
<proteinExistence type="predicted"/>
<feature type="transmembrane region" description="Helical" evidence="2">
    <location>
        <begin position="772"/>
        <end position="795"/>
    </location>
</feature>
<reference evidence="3 4" key="1">
    <citation type="journal article" date="2016" name="Nat. Commun.">
        <title>Thousands of microbial genomes shed light on interconnected biogeochemical processes in an aquifer system.</title>
        <authorList>
            <person name="Anantharaman K."/>
            <person name="Brown C.T."/>
            <person name="Hug L.A."/>
            <person name="Sharon I."/>
            <person name="Castelle C.J."/>
            <person name="Probst A.J."/>
            <person name="Thomas B.C."/>
            <person name="Singh A."/>
            <person name="Wilkins M.J."/>
            <person name="Karaoz U."/>
            <person name="Brodie E.L."/>
            <person name="Williams K.H."/>
            <person name="Hubbard S.S."/>
            <person name="Banfield J.F."/>
        </authorList>
    </citation>
    <scope>NUCLEOTIDE SEQUENCE [LARGE SCALE GENOMIC DNA]</scope>
</reference>
<comment type="caution">
    <text evidence="3">The sequence shown here is derived from an EMBL/GenBank/DDBJ whole genome shotgun (WGS) entry which is preliminary data.</text>
</comment>
<evidence type="ECO:0000313" key="3">
    <source>
        <dbReference type="EMBL" id="OHB02533.1"/>
    </source>
</evidence>
<name>A0A1G2TZD1_9BACT</name>
<evidence type="ECO:0000256" key="2">
    <source>
        <dbReference type="SAM" id="Phobius"/>
    </source>
</evidence>
<feature type="compositionally biased region" description="Pro residues" evidence="1">
    <location>
        <begin position="337"/>
        <end position="347"/>
    </location>
</feature>
<feature type="region of interest" description="Disordered" evidence="1">
    <location>
        <begin position="607"/>
        <end position="627"/>
    </location>
</feature>
<evidence type="ECO:0000313" key="4">
    <source>
        <dbReference type="Proteomes" id="UP000177707"/>
    </source>
</evidence>